<dbReference type="SUPFAM" id="SSF46785">
    <property type="entry name" value="Winged helix' DNA-binding domain"/>
    <property type="match status" value="1"/>
</dbReference>
<keyword evidence="3" id="KW-0808">Transferase</keyword>
<dbReference type="InterPro" id="IPR000600">
    <property type="entry name" value="ROK"/>
</dbReference>
<protein>
    <submittedName>
        <fullName evidence="3">Sugar kinase</fullName>
    </submittedName>
</protein>
<dbReference type="InterPro" id="IPR043129">
    <property type="entry name" value="ATPase_NBD"/>
</dbReference>
<dbReference type="Gene3D" id="1.10.10.10">
    <property type="entry name" value="Winged helix-like DNA-binding domain superfamily/Winged helix DNA-binding domain"/>
    <property type="match status" value="1"/>
</dbReference>
<dbReference type="PANTHER" id="PTHR18964">
    <property type="entry name" value="ROK (REPRESSOR, ORF, KINASE) FAMILY"/>
    <property type="match status" value="1"/>
</dbReference>
<comment type="caution">
    <text evidence="3">The sequence shown here is derived from an EMBL/GenBank/DDBJ whole genome shotgun (WGS) entry which is preliminary data.</text>
</comment>
<feature type="region of interest" description="Disordered" evidence="2">
    <location>
        <begin position="1"/>
        <end position="35"/>
    </location>
</feature>
<comment type="similarity">
    <text evidence="1">Belongs to the ROK (NagC/XylR) family.</text>
</comment>
<dbReference type="PANTHER" id="PTHR18964:SF149">
    <property type="entry name" value="BIFUNCTIONAL UDP-N-ACETYLGLUCOSAMINE 2-EPIMERASE_N-ACETYLMANNOSAMINE KINASE"/>
    <property type="match status" value="1"/>
</dbReference>
<name>A0ABQ3BKF7_9ACTN</name>
<dbReference type="InterPro" id="IPR036390">
    <property type="entry name" value="WH_DNA-bd_sf"/>
</dbReference>
<dbReference type="InterPro" id="IPR036388">
    <property type="entry name" value="WH-like_DNA-bd_sf"/>
</dbReference>
<dbReference type="Proteomes" id="UP000624183">
    <property type="component" value="Unassembled WGS sequence"/>
</dbReference>
<organism evidence="3 4">
    <name type="scientific">Streptomyces rubiginosohelvolus</name>
    <dbReference type="NCBI Taxonomy" id="67362"/>
    <lineage>
        <taxon>Bacteria</taxon>
        <taxon>Bacillati</taxon>
        <taxon>Actinomycetota</taxon>
        <taxon>Actinomycetes</taxon>
        <taxon>Kitasatosporales</taxon>
        <taxon>Streptomycetaceae</taxon>
        <taxon>Streptomyces</taxon>
    </lineage>
</organism>
<sequence>MKTPVKRPPVPHRRTTTPLRRSDIPAAGPARRVPGTGSVLGAILDHGPVARSTVARLTGLSPAAVTGHVGQLLARGLVREGAETAGPKGLGRPHIPVEIDTGRYLVAGAHVAVAHSTVSLMDLRGRIVAEDRQPHAVGARGPYATVPGGSPRGLATGPALLRDLADRLPRLVDAHAAGRTVLALGFATGHRVDPAAGVVVEHPHLGWRDVPVREILEAATGLPVHVDSHSRALARAEQLFGETSTRASTVLLFVGAVVDAAFASSGSLHLGPRSGAGSVAHLPLGSGGSGGAEPCSCGRTGCLQSEVSERAMVRRAAEQGLIVGSFTELLDGALAGDERALGLFRRRALLVGRAAALLLDMFDPEVLVVVEPGAGRLPECLADLRAEVARRSWVCDDPERAVVPSSFTGSVLATAGGAVALGALYTDPLGPWPALPAVS</sequence>
<dbReference type="Pfam" id="PF00480">
    <property type="entry name" value="ROK"/>
    <property type="match status" value="1"/>
</dbReference>
<reference evidence="4" key="1">
    <citation type="journal article" date="2019" name="Int. J. Syst. Evol. Microbiol.">
        <title>The Global Catalogue of Microorganisms (GCM) 10K type strain sequencing project: providing services to taxonomists for standard genome sequencing and annotation.</title>
        <authorList>
            <consortium name="The Broad Institute Genomics Platform"/>
            <consortium name="The Broad Institute Genome Sequencing Center for Infectious Disease"/>
            <person name="Wu L."/>
            <person name="Ma J."/>
        </authorList>
    </citation>
    <scope>NUCLEOTIDE SEQUENCE [LARGE SCALE GENOMIC DNA]</scope>
    <source>
        <strain evidence="4">JCM 4602</strain>
    </source>
</reference>
<proteinExistence type="inferred from homology"/>
<accession>A0ABQ3BKF7</accession>
<evidence type="ECO:0000313" key="4">
    <source>
        <dbReference type="Proteomes" id="UP000624183"/>
    </source>
</evidence>
<evidence type="ECO:0000256" key="2">
    <source>
        <dbReference type="SAM" id="MobiDB-lite"/>
    </source>
</evidence>
<keyword evidence="4" id="KW-1185">Reference proteome</keyword>
<evidence type="ECO:0000313" key="3">
    <source>
        <dbReference type="EMBL" id="GGZ49214.1"/>
    </source>
</evidence>
<evidence type="ECO:0000256" key="1">
    <source>
        <dbReference type="ARBA" id="ARBA00006479"/>
    </source>
</evidence>
<dbReference type="SUPFAM" id="SSF53067">
    <property type="entry name" value="Actin-like ATPase domain"/>
    <property type="match status" value="1"/>
</dbReference>
<dbReference type="EMBL" id="BMUW01000003">
    <property type="protein sequence ID" value="GGZ49214.1"/>
    <property type="molecule type" value="Genomic_DNA"/>
</dbReference>
<dbReference type="Gene3D" id="3.30.420.40">
    <property type="match status" value="2"/>
</dbReference>
<gene>
    <name evidence="3" type="ORF">GCM10010328_25050</name>
</gene>
<keyword evidence="3" id="KW-0418">Kinase</keyword>
<dbReference type="GO" id="GO:0016301">
    <property type="term" value="F:kinase activity"/>
    <property type="evidence" value="ECO:0007669"/>
    <property type="project" value="UniProtKB-KW"/>
</dbReference>